<dbReference type="PROSITE" id="PS51257">
    <property type="entry name" value="PROKAR_LIPOPROTEIN"/>
    <property type="match status" value="1"/>
</dbReference>
<evidence type="ECO:0000256" key="4">
    <source>
        <dbReference type="ARBA" id="ARBA00023139"/>
    </source>
</evidence>
<proteinExistence type="inferred from homology"/>
<sequence length="283" mass="29717">MTTRRTFLAASFAAAIVPALAACGGNSGASTSDPLVIMADATPHTELLEYVKSSGQLGDVKLTIKGITGEIDPNQLLEAGDIEANFFQHVPYLTSWQAEKKVSDLVVAATTHVEPLGIYSKKVTDLADVPASATIALAADATNFGRALVLLQSAGLITLNVKATDANLDYAQITEKNITANAKKFSFLPIDRPQLPATLDDAKVTISVINGANALEAGLKPATDSLFSESATDNPFANVVAVKSTLKDDARVAKLAEALQSETTQKWITDTYKGSVLPAKQSA</sequence>
<comment type="caution">
    <text evidence="8">The sequence shown here is derived from an EMBL/GenBank/DDBJ whole genome shotgun (WGS) entry which is preliminary data.</text>
</comment>
<dbReference type="EMBL" id="JBHSUA010000009">
    <property type="protein sequence ID" value="MFC6396117.1"/>
    <property type="molecule type" value="Genomic_DNA"/>
</dbReference>
<dbReference type="InterPro" id="IPR004872">
    <property type="entry name" value="Lipoprotein_NlpA"/>
</dbReference>
<evidence type="ECO:0000256" key="2">
    <source>
        <dbReference type="ARBA" id="ARBA00022729"/>
    </source>
</evidence>
<dbReference type="PIRSF" id="PIRSF002854">
    <property type="entry name" value="MetQ"/>
    <property type="match status" value="1"/>
</dbReference>
<evidence type="ECO:0000256" key="5">
    <source>
        <dbReference type="ARBA" id="ARBA00023288"/>
    </source>
</evidence>
<keyword evidence="9" id="KW-1185">Reference proteome</keyword>
<dbReference type="PANTHER" id="PTHR30429:SF0">
    <property type="entry name" value="METHIONINE-BINDING LIPOPROTEIN METQ"/>
    <property type="match status" value="1"/>
</dbReference>
<gene>
    <name evidence="8" type="ORF">ACFP57_03820</name>
</gene>
<dbReference type="RefSeq" id="WP_343885261.1">
    <property type="nucleotide sequence ID" value="NZ_BAAAKI010000004.1"/>
</dbReference>
<feature type="chain" id="PRO_5045221156" description="Lipoprotein" evidence="7">
    <location>
        <begin position="22"/>
        <end position="283"/>
    </location>
</feature>
<dbReference type="Gene3D" id="3.40.190.10">
    <property type="entry name" value="Periplasmic binding protein-like II"/>
    <property type="match status" value="2"/>
</dbReference>
<accession>A0ABW1X1Y6</accession>
<evidence type="ECO:0000313" key="8">
    <source>
        <dbReference type="EMBL" id="MFC6396117.1"/>
    </source>
</evidence>
<name>A0ABW1X1Y6_9ACTN</name>
<evidence type="ECO:0000256" key="7">
    <source>
        <dbReference type="SAM" id="SignalP"/>
    </source>
</evidence>
<dbReference type="Proteomes" id="UP001596266">
    <property type="component" value="Unassembled WGS sequence"/>
</dbReference>
<dbReference type="InterPro" id="IPR006311">
    <property type="entry name" value="TAT_signal"/>
</dbReference>
<keyword evidence="4" id="KW-0564">Palmitate</keyword>
<comment type="similarity">
    <text evidence="6">Belongs to the nlpA lipoprotein family.</text>
</comment>
<keyword evidence="5 6" id="KW-0449">Lipoprotein</keyword>
<dbReference type="Pfam" id="PF03180">
    <property type="entry name" value="Lipoprotein_9"/>
    <property type="match status" value="1"/>
</dbReference>
<evidence type="ECO:0000313" key="9">
    <source>
        <dbReference type="Proteomes" id="UP001596266"/>
    </source>
</evidence>
<comment type="subcellular location">
    <subcellularLocation>
        <location evidence="1">Membrane</location>
        <topology evidence="1">Lipid-anchor</topology>
    </subcellularLocation>
</comment>
<reference evidence="9" key="1">
    <citation type="journal article" date="2019" name="Int. J. Syst. Evol. Microbiol.">
        <title>The Global Catalogue of Microorganisms (GCM) 10K type strain sequencing project: providing services to taxonomists for standard genome sequencing and annotation.</title>
        <authorList>
            <consortium name="The Broad Institute Genomics Platform"/>
            <consortium name="The Broad Institute Genome Sequencing Center for Infectious Disease"/>
            <person name="Wu L."/>
            <person name="Ma J."/>
        </authorList>
    </citation>
    <scope>NUCLEOTIDE SEQUENCE [LARGE SCALE GENOMIC DNA]</scope>
    <source>
        <strain evidence="9">CGMCC 1.15277</strain>
    </source>
</reference>
<dbReference type="PROSITE" id="PS51318">
    <property type="entry name" value="TAT"/>
    <property type="match status" value="1"/>
</dbReference>
<evidence type="ECO:0000256" key="1">
    <source>
        <dbReference type="ARBA" id="ARBA00004635"/>
    </source>
</evidence>
<dbReference type="PANTHER" id="PTHR30429">
    <property type="entry name" value="D-METHIONINE-BINDING LIPOPROTEIN METQ"/>
    <property type="match status" value="1"/>
</dbReference>
<feature type="signal peptide" evidence="7">
    <location>
        <begin position="1"/>
        <end position="21"/>
    </location>
</feature>
<evidence type="ECO:0000256" key="6">
    <source>
        <dbReference type="PIRNR" id="PIRNR002854"/>
    </source>
</evidence>
<keyword evidence="3" id="KW-0472">Membrane</keyword>
<evidence type="ECO:0000256" key="3">
    <source>
        <dbReference type="ARBA" id="ARBA00023136"/>
    </source>
</evidence>
<organism evidence="8 9">
    <name type="scientific">Luteococcus sanguinis</name>
    <dbReference type="NCBI Taxonomy" id="174038"/>
    <lineage>
        <taxon>Bacteria</taxon>
        <taxon>Bacillati</taxon>
        <taxon>Actinomycetota</taxon>
        <taxon>Actinomycetes</taxon>
        <taxon>Propionibacteriales</taxon>
        <taxon>Propionibacteriaceae</taxon>
        <taxon>Luteococcus</taxon>
    </lineage>
</organism>
<keyword evidence="2 7" id="KW-0732">Signal</keyword>
<dbReference type="SUPFAM" id="SSF53850">
    <property type="entry name" value="Periplasmic binding protein-like II"/>
    <property type="match status" value="1"/>
</dbReference>
<protein>
    <recommendedName>
        <fullName evidence="6">Lipoprotein</fullName>
    </recommendedName>
</protein>